<feature type="domain" description="TIR" evidence="1">
    <location>
        <begin position="7"/>
        <end position="138"/>
    </location>
</feature>
<proteinExistence type="predicted"/>
<dbReference type="AlphaFoldDB" id="A0AAE0VY24"/>
<dbReference type="GO" id="GO:0005776">
    <property type="term" value="C:autophagosome"/>
    <property type="evidence" value="ECO:0007669"/>
    <property type="project" value="TreeGrafter"/>
</dbReference>
<dbReference type="GO" id="GO:0045087">
    <property type="term" value="P:innate immune response"/>
    <property type="evidence" value="ECO:0007669"/>
    <property type="project" value="TreeGrafter"/>
</dbReference>
<dbReference type="GO" id="GO:0007165">
    <property type="term" value="P:signal transduction"/>
    <property type="evidence" value="ECO:0007669"/>
    <property type="project" value="InterPro"/>
</dbReference>
<name>A0AAE0VY24_9BIVA</name>
<dbReference type="GO" id="GO:0000045">
    <property type="term" value="P:autophagosome assembly"/>
    <property type="evidence" value="ECO:0007669"/>
    <property type="project" value="TreeGrafter"/>
</dbReference>
<dbReference type="Gene3D" id="3.40.50.12100">
    <property type="entry name" value="Stimulator of interferon genes protein"/>
    <property type="match status" value="2"/>
</dbReference>
<dbReference type="Pfam" id="PF13676">
    <property type="entry name" value="TIR_2"/>
    <property type="match status" value="1"/>
</dbReference>
<dbReference type="GO" id="GO:0035438">
    <property type="term" value="F:cyclic-di-GMP binding"/>
    <property type="evidence" value="ECO:0007669"/>
    <property type="project" value="TreeGrafter"/>
</dbReference>
<dbReference type="Pfam" id="PF15009">
    <property type="entry name" value="STING_LBD"/>
    <property type="match status" value="2"/>
</dbReference>
<dbReference type="GO" id="GO:0061709">
    <property type="term" value="P:reticulophagy"/>
    <property type="evidence" value="ECO:0007669"/>
    <property type="project" value="TreeGrafter"/>
</dbReference>
<dbReference type="PROSITE" id="PS50104">
    <property type="entry name" value="TIR"/>
    <property type="match status" value="1"/>
</dbReference>
<comment type="caution">
    <text evidence="2">The sequence shown here is derived from an EMBL/GenBank/DDBJ whole genome shotgun (WGS) entry which is preliminary data.</text>
</comment>
<dbReference type="EMBL" id="JAEAOA010000347">
    <property type="protein sequence ID" value="KAK3594346.1"/>
    <property type="molecule type" value="Genomic_DNA"/>
</dbReference>
<keyword evidence="3" id="KW-1185">Reference proteome</keyword>
<dbReference type="InterPro" id="IPR035897">
    <property type="entry name" value="Toll_tir_struct_dom_sf"/>
</dbReference>
<reference evidence="2" key="2">
    <citation type="journal article" date="2021" name="Genome Biol. Evol.">
        <title>Developing a high-quality reference genome for a parasitic bivalve with doubly uniparental inheritance (Bivalvia: Unionida).</title>
        <authorList>
            <person name="Smith C.H."/>
        </authorList>
    </citation>
    <scope>NUCLEOTIDE SEQUENCE</scope>
    <source>
        <strain evidence="2">CHS0354</strain>
        <tissue evidence="2">Mantle</tissue>
    </source>
</reference>
<evidence type="ECO:0000313" key="3">
    <source>
        <dbReference type="Proteomes" id="UP001195483"/>
    </source>
</evidence>
<dbReference type="InterPro" id="IPR029158">
    <property type="entry name" value="STING"/>
</dbReference>
<organism evidence="2 3">
    <name type="scientific">Potamilus streckersoni</name>
    <dbReference type="NCBI Taxonomy" id="2493646"/>
    <lineage>
        <taxon>Eukaryota</taxon>
        <taxon>Metazoa</taxon>
        <taxon>Spiralia</taxon>
        <taxon>Lophotrochozoa</taxon>
        <taxon>Mollusca</taxon>
        <taxon>Bivalvia</taxon>
        <taxon>Autobranchia</taxon>
        <taxon>Heteroconchia</taxon>
        <taxon>Palaeoheterodonta</taxon>
        <taxon>Unionida</taxon>
        <taxon>Unionoidea</taxon>
        <taxon>Unionidae</taxon>
        <taxon>Ambleminae</taxon>
        <taxon>Lampsilini</taxon>
        <taxon>Potamilus</taxon>
    </lineage>
</organism>
<reference evidence="2" key="3">
    <citation type="submission" date="2023-05" db="EMBL/GenBank/DDBJ databases">
        <authorList>
            <person name="Smith C.H."/>
        </authorList>
    </citation>
    <scope>NUCLEOTIDE SEQUENCE</scope>
    <source>
        <strain evidence="2">CHS0354</strain>
        <tissue evidence="2">Mantle</tissue>
    </source>
</reference>
<dbReference type="PANTHER" id="PTHR34339:SF1">
    <property type="entry name" value="STIMULATOR OF INTERFERON GENES PROTEIN"/>
    <property type="match status" value="1"/>
</dbReference>
<sequence>MNVRLHNLRDVFIVYSSEDRAFVQKEVIKGLKNNGISCLDHEKHFLGGALAVENIQKAILCTRKTVVVLTPNSLQSSWVKYEHLLSLEKSAHTKKVALCYLLCDVKKEEISKFNVLSNTVVVEVDCNKDDWIEKLIKIVTAEQSIESVLPAGNLAVGQVWSHWNGFHKIVLPELKIKIEGSEFYKSNPGHMPVKYFELIPLSCECYDDLTKADNRISIVGSILIQENPRKYTVTVYRILGENKHPYYFVSGYPNVLKVIQRLEKDQQWLKTSQETSHCLTATDRLLQVWRFYYTMNHLLNHPMNRACNNMVRLLVYDDRAVNHSVYDLLLQAVREELLKTSSHHLEKNSVVKRKSVPHPKSRKVCIVASEDSPLELETKNELCELLEREGFDIYDYLKSGQSKIQAFSECISSVQWAIFLFSHDTLKADKFHMYMYNMTLHQNVEKNQLHVIPLLIDVPDDIIPEDFAWVTYIKKEKNYQKRLIETLKCENISLDCSVPAVDVTTGLAWAYVLNYLVINVPVYLQLMDKEFGQCIENPIKIYLLVPASCNTSKKIDPPTDSDKIRFLTQLATKETQVAGALRRYELNLYTVNEAPGKDTPVAVQMVTPIGCLWEMGRQGALSGLKPETLHDQAWKFCKLTTKILEESVKAVEMKLAERVELLYYDDEKCSPADAIIGALTQ</sequence>
<dbReference type="GO" id="GO:0002218">
    <property type="term" value="P:activation of innate immune response"/>
    <property type="evidence" value="ECO:0007669"/>
    <property type="project" value="InterPro"/>
</dbReference>
<dbReference type="GO" id="GO:0061507">
    <property type="term" value="F:2',3'-cyclic GMP-AMP binding"/>
    <property type="evidence" value="ECO:0007669"/>
    <property type="project" value="TreeGrafter"/>
</dbReference>
<evidence type="ECO:0000313" key="2">
    <source>
        <dbReference type="EMBL" id="KAK3594346.1"/>
    </source>
</evidence>
<dbReference type="Proteomes" id="UP001195483">
    <property type="component" value="Unassembled WGS sequence"/>
</dbReference>
<evidence type="ECO:0000259" key="1">
    <source>
        <dbReference type="PROSITE" id="PS50104"/>
    </source>
</evidence>
<gene>
    <name evidence="2" type="ORF">CHS0354_004699</name>
</gene>
<dbReference type="GO" id="GO:0016239">
    <property type="term" value="P:positive regulation of macroautophagy"/>
    <property type="evidence" value="ECO:0007669"/>
    <property type="project" value="TreeGrafter"/>
</dbReference>
<accession>A0AAE0VY24</accession>
<dbReference type="Gene3D" id="1.20.5.5200">
    <property type="match status" value="1"/>
</dbReference>
<dbReference type="SUPFAM" id="SSF52200">
    <property type="entry name" value="Toll/Interleukin receptor TIR domain"/>
    <property type="match status" value="2"/>
</dbReference>
<dbReference type="PANTHER" id="PTHR34339">
    <property type="entry name" value="STIMULATOR OF INTERFERON GENES PROTEIN"/>
    <property type="match status" value="1"/>
</dbReference>
<dbReference type="Gene3D" id="3.40.50.10140">
    <property type="entry name" value="Toll/interleukin-1 receptor homology (TIR) domain"/>
    <property type="match status" value="2"/>
</dbReference>
<protein>
    <recommendedName>
        <fullName evidence="1">TIR domain-containing protein</fullName>
    </recommendedName>
</protein>
<dbReference type="GO" id="GO:0032481">
    <property type="term" value="P:positive regulation of type I interferon production"/>
    <property type="evidence" value="ECO:0007669"/>
    <property type="project" value="InterPro"/>
</dbReference>
<dbReference type="InterPro" id="IPR000157">
    <property type="entry name" value="TIR_dom"/>
</dbReference>
<reference evidence="2" key="1">
    <citation type="journal article" date="2021" name="Genome Biol. Evol.">
        <title>A High-Quality Reference Genome for a Parasitic Bivalve with Doubly Uniparental Inheritance (Bivalvia: Unionida).</title>
        <authorList>
            <person name="Smith C.H."/>
        </authorList>
    </citation>
    <scope>NUCLEOTIDE SEQUENCE</scope>
    <source>
        <strain evidence="2">CHS0354</strain>
    </source>
</reference>
<dbReference type="InterPro" id="IPR055432">
    <property type="entry name" value="STING_LBD"/>
</dbReference>
<dbReference type="GO" id="GO:0005789">
    <property type="term" value="C:endoplasmic reticulum membrane"/>
    <property type="evidence" value="ECO:0007669"/>
    <property type="project" value="TreeGrafter"/>
</dbReference>
<dbReference type="InterPro" id="IPR038623">
    <property type="entry name" value="STING_C_sf"/>
</dbReference>